<dbReference type="Proteomes" id="UP001597299">
    <property type="component" value="Unassembled WGS sequence"/>
</dbReference>
<dbReference type="Pfam" id="PF05035">
    <property type="entry name" value="DGOK"/>
    <property type="match status" value="1"/>
</dbReference>
<dbReference type="InterPro" id="IPR042258">
    <property type="entry name" value="DGOK_N"/>
</dbReference>
<dbReference type="EMBL" id="JBHUHD010000001">
    <property type="protein sequence ID" value="MFD2140063.1"/>
    <property type="molecule type" value="Genomic_DNA"/>
</dbReference>
<dbReference type="Gene3D" id="3.30.420.300">
    <property type="entry name" value="2-keto-3-deoxy-galactonokinase, substrate binding domain"/>
    <property type="match status" value="1"/>
</dbReference>
<comment type="caution">
    <text evidence="1">The sequence shown here is derived from an EMBL/GenBank/DDBJ whole genome shotgun (WGS) entry which is preliminary data.</text>
</comment>
<organism evidence="1 2">
    <name type="scientific">Ancylobacter oerskovii</name>
    <dbReference type="NCBI Taxonomy" id="459519"/>
    <lineage>
        <taxon>Bacteria</taxon>
        <taxon>Pseudomonadati</taxon>
        <taxon>Pseudomonadota</taxon>
        <taxon>Alphaproteobacteria</taxon>
        <taxon>Hyphomicrobiales</taxon>
        <taxon>Xanthobacteraceae</taxon>
        <taxon>Ancylobacter</taxon>
    </lineage>
</organism>
<dbReference type="InterPro" id="IPR007729">
    <property type="entry name" value="DGOK"/>
</dbReference>
<dbReference type="RefSeq" id="WP_213353257.1">
    <property type="nucleotide sequence ID" value="NZ_JAHBGB010000033.1"/>
</dbReference>
<dbReference type="Gene3D" id="3.30.420.310">
    <property type="entry name" value="2-keto-3-deoxy-galactonokinase, C-terminal domain"/>
    <property type="match status" value="1"/>
</dbReference>
<sequence>MRTPSHVVVDWGTSSFRLWALDAGGHVLGERRSAQGLAASAAEGFEAVLESYLAALGVREGVPAMMCGMVGSRAGWKEAAYLDAPVRLDRLAALATDVPAARRRVAILPGIAQRRRRHPDVMRGEETQLLALTREGHDGLACLPGTHSKWVRLEKGAVERFSTFMTGELFQLVRTATVVAPAVEGAPPVEAAAPAFARGVADALEAPETVGNRLFELRAGWLLADAPAEETLARLSGLLIGLEIAGARQRLGRLDGTVLIASGPAAALYRRAFAVAEIAGVTLRDAETCVRDGLHEAARIAFAPVDGAAR</sequence>
<name>A0ABW4YUV8_9HYPH</name>
<evidence type="ECO:0000313" key="2">
    <source>
        <dbReference type="Proteomes" id="UP001597299"/>
    </source>
</evidence>
<protein>
    <submittedName>
        <fullName evidence="1">2-dehydro-3-deoxygalactonokinase</fullName>
    </submittedName>
</protein>
<accession>A0ABW4YUV8</accession>
<keyword evidence="2" id="KW-1185">Reference proteome</keyword>
<gene>
    <name evidence="1" type="ORF">ACFSNC_06615</name>
</gene>
<evidence type="ECO:0000313" key="1">
    <source>
        <dbReference type="EMBL" id="MFD2140063.1"/>
    </source>
</evidence>
<reference evidence="2" key="1">
    <citation type="journal article" date="2019" name="Int. J. Syst. Evol. Microbiol.">
        <title>The Global Catalogue of Microorganisms (GCM) 10K type strain sequencing project: providing services to taxonomists for standard genome sequencing and annotation.</title>
        <authorList>
            <consortium name="The Broad Institute Genomics Platform"/>
            <consortium name="The Broad Institute Genome Sequencing Center for Infectious Disease"/>
            <person name="Wu L."/>
            <person name="Ma J."/>
        </authorList>
    </citation>
    <scope>NUCLEOTIDE SEQUENCE [LARGE SCALE GENOMIC DNA]</scope>
    <source>
        <strain evidence="2">CCM 7435</strain>
    </source>
</reference>
<dbReference type="InterPro" id="IPR042257">
    <property type="entry name" value="DGOK_C"/>
</dbReference>
<proteinExistence type="predicted"/>